<protein>
    <submittedName>
        <fullName evidence="2">Uncharacterized protein with PCYCGC motif</fullName>
    </submittedName>
</protein>
<dbReference type="InterPro" id="IPR025673">
    <property type="entry name" value="PCYCGC"/>
</dbReference>
<accession>A0A2P8HG17</accession>
<dbReference type="PROSITE" id="PS51257">
    <property type="entry name" value="PROKAR_LIPOPROTEIN"/>
    <property type="match status" value="1"/>
</dbReference>
<proteinExistence type="predicted"/>
<feature type="chain" id="PRO_5015153459" evidence="1">
    <location>
        <begin position="19"/>
        <end position="159"/>
    </location>
</feature>
<dbReference type="Proteomes" id="UP000242310">
    <property type="component" value="Unassembled WGS sequence"/>
</dbReference>
<comment type="caution">
    <text evidence="2">The sequence shown here is derived from an EMBL/GenBank/DDBJ whole genome shotgun (WGS) entry which is preliminary data.</text>
</comment>
<sequence>MKFLSILLIAMITLSACASPGNIPNVGEQKEHGFDMIETTAEAAELPRFLEHTHEDIESVYEEVVQHEELLTHIPCYCGCGDSANHRDVYECFVHQVSEDGSVTWDDHGMKCGVCLEIAHTAVQMKNDGIDKADIRTAIDAHYGEDYPEPTPTPEISSE</sequence>
<organism evidence="2 3">
    <name type="scientific">Salsuginibacillus halophilus</name>
    <dbReference type="NCBI Taxonomy" id="517424"/>
    <lineage>
        <taxon>Bacteria</taxon>
        <taxon>Bacillati</taxon>
        <taxon>Bacillota</taxon>
        <taxon>Bacilli</taxon>
        <taxon>Bacillales</taxon>
        <taxon>Bacillaceae</taxon>
        <taxon>Salsuginibacillus</taxon>
    </lineage>
</organism>
<evidence type="ECO:0000313" key="2">
    <source>
        <dbReference type="EMBL" id="PSL45153.1"/>
    </source>
</evidence>
<dbReference type="AlphaFoldDB" id="A0A2P8HG17"/>
<dbReference type="EMBL" id="PYAV01000007">
    <property type="protein sequence ID" value="PSL45153.1"/>
    <property type="molecule type" value="Genomic_DNA"/>
</dbReference>
<name>A0A2P8HG17_9BACI</name>
<evidence type="ECO:0000256" key="1">
    <source>
        <dbReference type="SAM" id="SignalP"/>
    </source>
</evidence>
<dbReference type="OrthoDB" id="2654667at2"/>
<keyword evidence="1" id="KW-0732">Signal</keyword>
<evidence type="ECO:0000313" key="3">
    <source>
        <dbReference type="Proteomes" id="UP000242310"/>
    </source>
</evidence>
<gene>
    <name evidence="2" type="ORF">B0H94_107158</name>
</gene>
<reference evidence="2 3" key="1">
    <citation type="submission" date="2018-03" db="EMBL/GenBank/DDBJ databases">
        <title>Genomic Encyclopedia of Type Strains, Phase III (KMG-III): the genomes of soil and plant-associated and newly described type strains.</title>
        <authorList>
            <person name="Whitman W."/>
        </authorList>
    </citation>
    <scope>NUCLEOTIDE SEQUENCE [LARGE SCALE GENOMIC DNA]</scope>
    <source>
        <strain evidence="2 3">CGMCC 1.07653</strain>
    </source>
</reference>
<dbReference type="Pfam" id="PF13798">
    <property type="entry name" value="PCYCGC"/>
    <property type="match status" value="1"/>
</dbReference>
<feature type="signal peptide" evidence="1">
    <location>
        <begin position="1"/>
        <end position="18"/>
    </location>
</feature>
<dbReference type="RefSeq" id="WP_106588799.1">
    <property type="nucleotide sequence ID" value="NZ_PYAV01000007.1"/>
</dbReference>
<keyword evidence="3" id="KW-1185">Reference proteome</keyword>